<accession>A0ABR2NGK0</accession>
<comment type="caution">
    <text evidence="2">The sequence shown here is derived from an EMBL/GenBank/DDBJ whole genome shotgun (WGS) entry which is preliminary data.</text>
</comment>
<evidence type="ECO:0000256" key="1">
    <source>
        <dbReference type="SAM" id="Phobius"/>
    </source>
</evidence>
<keyword evidence="1" id="KW-0472">Membrane</keyword>
<keyword evidence="1" id="KW-1133">Transmembrane helix</keyword>
<dbReference type="SUPFAM" id="SSF48452">
    <property type="entry name" value="TPR-like"/>
    <property type="match status" value="1"/>
</dbReference>
<dbReference type="PANTHER" id="PTHR44102:SF4">
    <property type="entry name" value="PROTEIN NPGR1"/>
    <property type="match status" value="1"/>
</dbReference>
<reference evidence="2 3" key="1">
    <citation type="journal article" date="2024" name="G3 (Bethesda)">
        <title>Genome assembly of Hibiscus sabdariffa L. provides insights into metabolisms of medicinal natural products.</title>
        <authorList>
            <person name="Kim T."/>
        </authorList>
    </citation>
    <scope>NUCLEOTIDE SEQUENCE [LARGE SCALE GENOMIC DNA]</scope>
    <source>
        <strain evidence="2">TK-2024</strain>
        <tissue evidence="2">Old leaves</tissue>
    </source>
</reference>
<dbReference type="InterPro" id="IPR043376">
    <property type="entry name" value="NPG1-like"/>
</dbReference>
<keyword evidence="1" id="KW-0812">Transmembrane</keyword>
<proteinExistence type="predicted"/>
<feature type="transmembrane region" description="Helical" evidence="1">
    <location>
        <begin position="20"/>
        <end position="44"/>
    </location>
</feature>
<dbReference type="Proteomes" id="UP001396334">
    <property type="component" value="Unassembled WGS sequence"/>
</dbReference>
<gene>
    <name evidence="2" type="ORF">V6N11_063270</name>
</gene>
<sequence>MKWKRSHQAETIVGMWCDFAYQLTSTCALSLSNTTLFLMLIAFLSQHKDWITILISMKTTGECGDYERSIPPDSGRGRRLLALILSAYRRFQDAETVLEFALDEPGSLDQWHTSVLIRLGSRSSLLIARSILMNDLQLESTHHDAWMNLGLIAKPEGSSEQAAEVFLLAAHELEMPAPAEALEWRGI</sequence>
<organism evidence="2 3">
    <name type="scientific">Hibiscus sabdariffa</name>
    <name type="common">roselle</name>
    <dbReference type="NCBI Taxonomy" id="183260"/>
    <lineage>
        <taxon>Eukaryota</taxon>
        <taxon>Viridiplantae</taxon>
        <taxon>Streptophyta</taxon>
        <taxon>Embryophyta</taxon>
        <taxon>Tracheophyta</taxon>
        <taxon>Spermatophyta</taxon>
        <taxon>Magnoliopsida</taxon>
        <taxon>eudicotyledons</taxon>
        <taxon>Gunneridae</taxon>
        <taxon>Pentapetalae</taxon>
        <taxon>rosids</taxon>
        <taxon>malvids</taxon>
        <taxon>Malvales</taxon>
        <taxon>Malvaceae</taxon>
        <taxon>Malvoideae</taxon>
        <taxon>Hibiscus</taxon>
    </lineage>
</organism>
<evidence type="ECO:0000313" key="2">
    <source>
        <dbReference type="EMBL" id="KAK8975307.1"/>
    </source>
</evidence>
<evidence type="ECO:0000313" key="3">
    <source>
        <dbReference type="Proteomes" id="UP001396334"/>
    </source>
</evidence>
<keyword evidence="3" id="KW-1185">Reference proteome</keyword>
<dbReference type="InterPro" id="IPR011990">
    <property type="entry name" value="TPR-like_helical_dom_sf"/>
</dbReference>
<protein>
    <submittedName>
        <fullName evidence="2">Uncharacterized protein</fullName>
    </submittedName>
</protein>
<name>A0ABR2NGK0_9ROSI</name>
<dbReference type="EMBL" id="JBBPBN010000147">
    <property type="protein sequence ID" value="KAK8975307.1"/>
    <property type="molecule type" value="Genomic_DNA"/>
</dbReference>
<dbReference type="PANTHER" id="PTHR44102">
    <property type="entry name" value="PROTEIN NPG1"/>
    <property type="match status" value="1"/>
</dbReference>